<keyword evidence="1" id="KW-0813">Transport</keyword>
<keyword evidence="7" id="KW-1185">Reference proteome</keyword>
<dbReference type="GO" id="GO:0005886">
    <property type="term" value="C:plasma membrane"/>
    <property type="evidence" value="ECO:0007669"/>
    <property type="project" value="TreeGrafter"/>
</dbReference>
<proteinExistence type="predicted"/>
<evidence type="ECO:0000256" key="4">
    <source>
        <dbReference type="ARBA" id="ARBA00022840"/>
    </source>
</evidence>
<evidence type="ECO:0000259" key="5">
    <source>
        <dbReference type="PROSITE" id="PS50893"/>
    </source>
</evidence>
<dbReference type="Gene3D" id="3.40.50.300">
    <property type="entry name" value="P-loop containing nucleotide triphosphate hydrolases"/>
    <property type="match status" value="1"/>
</dbReference>
<dbReference type="InterPro" id="IPR003439">
    <property type="entry name" value="ABC_transporter-like_ATP-bd"/>
</dbReference>
<protein>
    <submittedName>
        <fullName evidence="6">Lipopolysaccharide export system ATP-binding protein LptB</fullName>
        <ecNumber evidence="6">3.6.3.-</ecNumber>
    </submittedName>
</protein>
<evidence type="ECO:0000256" key="3">
    <source>
        <dbReference type="ARBA" id="ARBA00022741"/>
    </source>
</evidence>
<dbReference type="PANTHER" id="PTHR45772:SF2">
    <property type="entry name" value="ABC TRANSPORTER ATP-BINDING PROTEIN"/>
    <property type="match status" value="1"/>
</dbReference>
<evidence type="ECO:0000256" key="2">
    <source>
        <dbReference type="ARBA" id="ARBA00022475"/>
    </source>
</evidence>
<dbReference type="Proteomes" id="UP000289184">
    <property type="component" value="Unassembled WGS sequence"/>
</dbReference>
<dbReference type="Pfam" id="PF12399">
    <property type="entry name" value="BCA_ABC_TP_C"/>
    <property type="match status" value="1"/>
</dbReference>
<gene>
    <name evidence="6" type="primary">lptB_13</name>
    <name evidence="6" type="ORF">AGI3411_02482</name>
</gene>
<keyword evidence="4 6" id="KW-0067">ATP-binding</keyword>
<feature type="domain" description="ABC transporter" evidence="5">
    <location>
        <begin position="14"/>
        <end position="255"/>
    </location>
</feature>
<evidence type="ECO:0000313" key="7">
    <source>
        <dbReference type="Proteomes" id="UP000289184"/>
    </source>
</evidence>
<dbReference type="InterPro" id="IPR027417">
    <property type="entry name" value="P-loop_NTPase"/>
</dbReference>
<keyword evidence="3" id="KW-0547">Nucleotide-binding</keyword>
<dbReference type="PANTHER" id="PTHR45772">
    <property type="entry name" value="CONSERVED COMPONENT OF ABC TRANSPORTER FOR NATURAL AMINO ACIDS-RELATED"/>
    <property type="match status" value="1"/>
</dbReference>
<reference evidence="6 7" key="1">
    <citation type="submission" date="2018-07" db="EMBL/GenBank/DDBJ databases">
        <authorList>
            <person name="Peeters C."/>
        </authorList>
    </citation>
    <scope>NUCLEOTIDE SEQUENCE [LARGE SCALE GENOMIC DNA]</scope>
    <source>
        <strain evidence="6 7">LMG 3411</strain>
    </source>
</reference>
<dbReference type="SUPFAM" id="SSF52540">
    <property type="entry name" value="P-loop containing nucleoside triphosphate hydrolases"/>
    <property type="match status" value="1"/>
</dbReference>
<dbReference type="SMART" id="SM00382">
    <property type="entry name" value="AAA"/>
    <property type="match status" value="1"/>
</dbReference>
<dbReference type="RefSeq" id="WP_129527676.1">
    <property type="nucleotide sequence ID" value="NZ_UFQB01000008.1"/>
</dbReference>
<keyword evidence="2" id="KW-0472">Membrane</keyword>
<dbReference type="CDD" id="cd03219">
    <property type="entry name" value="ABC_Mj1267_LivG_branched"/>
    <property type="match status" value="1"/>
</dbReference>
<dbReference type="AlphaFoldDB" id="A0A446CE92"/>
<dbReference type="Pfam" id="PF00005">
    <property type="entry name" value="ABC_tran"/>
    <property type="match status" value="1"/>
</dbReference>
<dbReference type="GO" id="GO:0005524">
    <property type="term" value="F:ATP binding"/>
    <property type="evidence" value="ECO:0007669"/>
    <property type="project" value="UniProtKB-KW"/>
</dbReference>
<dbReference type="EMBL" id="UFQB01000008">
    <property type="protein sequence ID" value="SSW66196.1"/>
    <property type="molecule type" value="Genomic_DNA"/>
</dbReference>
<sequence>MNIQTSNAAAPAGLATQDLVRRFGGLKATDGVSLAVAPGELHALIGPNGAGKTTLINLLSGELRPDSGSVRLGAADVSRASVQGRVAQGMLRSYQVTSVFDSYTVLDNACLAALRKRRRRLSPWTALRDCADVVDAARRALQACGLDDVAEAPVESLAYGQRRQLEIAMALAGEPSVLLLDEPMAGMSAAESAGVIALLQSLKGRYTIVLVEHDMNAVFALADRISVLVYGKVIATGSADDIRNHPDVRRAYLGDDADA</sequence>
<dbReference type="InterPro" id="IPR032823">
    <property type="entry name" value="BCA_ABC_TP_C"/>
</dbReference>
<organism evidence="6 7">
    <name type="scientific">Achromobacter agilis</name>
    <dbReference type="NCBI Taxonomy" id="1353888"/>
    <lineage>
        <taxon>Bacteria</taxon>
        <taxon>Pseudomonadati</taxon>
        <taxon>Pseudomonadota</taxon>
        <taxon>Betaproteobacteria</taxon>
        <taxon>Burkholderiales</taxon>
        <taxon>Alcaligenaceae</taxon>
        <taxon>Achromobacter</taxon>
    </lineage>
</organism>
<evidence type="ECO:0000256" key="1">
    <source>
        <dbReference type="ARBA" id="ARBA00022448"/>
    </source>
</evidence>
<keyword evidence="2" id="KW-1003">Cell membrane</keyword>
<dbReference type="PROSITE" id="PS50893">
    <property type="entry name" value="ABC_TRANSPORTER_2"/>
    <property type="match status" value="1"/>
</dbReference>
<accession>A0A446CE92</accession>
<dbReference type="InterPro" id="IPR003593">
    <property type="entry name" value="AAA+_ATPase"/>
</dbReference>
<dbReference type="InterPro" id="IPR051120">
    <property type="entry name" value="ABC_AA/LPS_Transport"/>
</dbReference>
<name>A0A446CE92_9BURK</name>
<evidence type="ECO:0000313" key="6">
    <source>
        <dbReference type="EMBL" id="SSW66196.1"/>
    </source>
</evidence>
<dbReference type="GO" id="GO:0016887">
    <property type="term" value="F:ATP hydrolysis activity"/>
    <property type="evidence" value="ECO:0007669"/>
    <property type="project" value="InterPro"/>
</dbReference>
<keyword evidence="6" id="KW-0378">Hydrolase</keyword>
<dbReference type="EC" id="3.6.3.-" evidence="6"/>
<dbReference type="OrthoDB" id="9781337at2"/>